<dbReference type="AlphaFoldDB" id="A0A0S2DPD8"/>
<dbReference type="EMBL" id="CP013140">
    <property type="protein sequence ID" value="ALN60024.1"/>
    <property type="molecule type" value="Genomic_DNA"/>
</dbReference>
<organism evidence="2 3">
    <name type="scientific">Lysobacter enzymogenes</name>
    <dbReference type="NCBI Taxonomy" id="69"/>
    <lineage>
        <taxon>Bacteria</taxon>
        <taxon>Pseudomonadati</taxon>
        <taxon>Pseudomonadota</taxon>
        <taxon>Gammaproteobacteria</taxon>
        <taxon>Lysobacterales</taxon>
        <taxon>Lysobacteraceae</taxon>
        <taxon>Lysobacter</taxon>
    </lineage>
</organism>
<accession>A0A0S2DPD8</accession>
<dbReference type="Proteomes" id="UP000061569">
    <property type="component" value="Chromosome"/>
</dbReference>
<protein>
    <submittedName>
        <fullName evidence="2">Uncharacterized protein</fullName>
    </submittedName>
</protein>
<gene>
    <name evidence="2" type="ORF">GLE_4683</name>
</gene>
<evidence type="ECO:0000256" key="1">
    <source>
        <dbReference type="SAM" id="MobiDB-lite"/>
    </source>
</evidence>
<reference evidence="2 3" key="1">
    <citation type="submission" date="2015-11" db="EMBL/GenBank/DDBJ databases">
        <title>Genome sequences of Lysobacter enzymogenes strain C3 and Lysobacter antibioticus ATCC 29479.</title>
        <authorList>
            <person name="Kobayashi D.Y."/>
        </authorList>
    </citation>
    <scope>NUCLEOTIDE SEQUENCE [LARGE SCALE GENOMIC DNA]</scope>
    <source>
        <strain evidence="2 3">C3</strain>
    </source>
</reference>
<sequence>MAVAPAHAAGARMSAPARAGAVPAQRYTVAATTIFSTRSAH</sequence>
<dbReference type="STRING" id="69.GLE_4683"/>
<dbReference type="KEGG" id="lez:GLE_4683"/>
<proteinExistence type="predicted"/>
<evidence type="ECO:0000313" key="2">
    <source>
        <dbReference type="EMBL" id="ALN60024.1"/>
    </source>
</evidence>
<evidence type="ECO:0000313" key="3">
    <source>
        <dbReference type="Proteomes" id="UP000061569"/>
    </source>
</evidence>
<feature type="region of interest" description="Disordered" evidence="1">
    <location>
        <begin position="1"/>
        <end position="20"/>
    </location>
</feature>
<name>A0A0S2DPD8_LYSEN</name>